<dbReference type="EMBL" id="CP014797">
    <property type="protein sequence ID" value="APX25764.1"/>
    <property type="molecule type" value="Genomic_DNA"/>
</dbReference>
<dbReference type="GO" id="GO:0055085">
    <property type="term" value="P:transmembrane transport"/>
    <property type="evidence" value="ECO:0007669"/>
    <property type="project" value="InterPro"/>
</dbReference>
<dbReference type="Proteomes" id="UP000186559">
    <property type="component" value="Plasmid pTPRO1"/>
</dbReference>
<dbReference type="Pfam" id="PF12974">
    <property type="entry name" value="Phosphonate-bd"/>
    <property type="match status" value="1"/>
</dbReference>
<dbReference type="AlphaFoldDB" id="A0A1U7DC75"/>
<keyword evidence="3" id="KW-0614">Plasmid</keyword>
<evidence type="ECO:0000313" key="4">
    <source>
        <dbReference type="Proteomes" id="UP000186559"/>
    </source>
</evidence>
<evidence type="ECO:0000256" key="2">
    <source>
        <dbReference type="ARBA" id="ARBA00022729"/>
    </source>
</evidence>
<sequence length="306" mass="32562">METLMNKIIAAALATTVLAGTAGAQEIEEFRIGILGGENAQDRMNSYSCLQTYAEEELGVPVKLFAPADYNGVIQGLLGGTLDMAWLGASGYAATFLQDPEAVEPVLVKQNLDGSIGYHSIGFARKDSGIASLEDMQGKVFGFGDPNSTSGYLIPSIEIPQEADEITMQPGDYFKDVVFTGGHEQTIVAVNNGDIDGGVTWADGQGNWEDGYNSGALRKAVDAGLVDMNDLVQIWQSKVIPEGPVVVRKALPQDVKDRMTALVDTLYETDPDCAYGVAAGDTLGFQPVTHDTYLSVIEARKAKIGG</sequence>
<dbReference type="Gene3D" id="3.40.190.10">
    <property type="entry name" value="Periplasmic binding protein-like II"/>
    <property type="match status" value="2"/>
</dbReference>
<protein>
    <submittedName>
        <fullName evidence="3">Phosphonate transport system substrate-binding protein</fullName>
    </submittedName>
</protein>
<organism evidence="3 4">
    <name type="scientific">Salipiger profundus</name>
    <dbReference type="NCBI Taxonomy" id="1229727"/>
    <lineage>
        <taxon>Bacteria</taxon>
        <taxon>Pseudomonadati</taxon>
        <taxon>Pseudomonadota</taxon>
        <taxon>Alphaproteobacteria</taxon>
        <taxon>Rhodobacterales</taxon>
        <taxon>Roseobacteraceae</taxon>
        <taxon>Salipiger</taxon>
    </lineage>
</organism>
<keyword evidence="2" id="KW-0732">Signal</keyword>
<dbReference type="PANTHER" id="PTHR35841">
    <property type="entry name" value="PHOSPHONATES-BINDING PERIPLASMIC PROTEIN"/>
    <property type="match status" value="1"/>
</dbReference>
<dbReference type="GO" id="GO:0043190">
    <property type="term" value="C:ATP-binding cassette (ABC) transporter complex"/>
    <property type="evidence" value="ECO:0007669"/>
    <property type="project" value="InterPro"/>
</dbReference>
<dbReference type="InterPro" id="IPR005770">
    <property type="entry name" value="PhnD"/>
</dbReference>
<gene>
    <name evidence="3" type="ORF">Ga0080559_TMP281</name>
</gene>
<geneLocation type="plasmid" evidence="4">
    <name>ptpro1</name>
</geneLocation>
<reference evidence="3 4" key="1">
    <citation type="submission" date="2016-03" db="EMBL/GenBank/DDBJ databases">
        <title>Deep-sea bacteria in the southern Pacific.</title>
        <authorList>
            <person name="Tang K."/>
        </authorList>
    </citation>
    <scope>NUCLEOTIDE SEQUENCE [LARGE SCALE GENOMIC DNA]</scope>
    <source>
        <strain evidence="3 4">JLT2016</strain>
        <plasmid evidence="4">Plasmid ptpro1</plasmid>
    </source>
</reference>
<dbReference type="NCBIfam" id="TIGR03431">
    <property type="entry name" value="PhnD"/>
    <property type="match status" value="1"/>
</dbReference>
<evidence type="ECO:0000256" key="1">
    <source>
        <dbReference type="ARBA" id="ARBA00007162"/>
    </source>
</evidence>
<dbReference type="SUPFAM" id="SSF53850">
    <property type="entry name" value="Periplasmic binding protein-like II"/>
    <property type="match status" value="1"/>
</dbReference>
<dbReference type="InterPro" id="IPR017797">
    <property type="entry name" value="Phosphnate-bd"/>
</dbReference>
<dbReference type="CDD" id="cd01071">
    <property type="entry name" value="PBP2_PhnD_like"/>
    <property type="match status" value="1"/>
</dbReference>
<dbReference type="PANTHER" id="PTHR35841:SF1">
    <property type="entry name" value="PHOSPHONATES-BINDING PERIPLASMIC PROTEIN"/>
    <property type="match status" value="1"/>
</dbReference>
<comment type="similarity">
    <text evidence="1">Belongs to the phosphate/phosphite/phosphonate binding protein family.</text>
</comment>
<proteinExistence type="inferred from homology"/>
<name>A0A1U7DC75_9RHOB</name>
<dbReference type="NCBIfam" id="TIGR01098">
    <property type="entry name" value="3A0109s03R"/>
    <property type="match status" value="1"/>
</dbReference>
<dbReference type="GO" id="GO:0015716">
    <property type="term" value="P:organic phosphonate transport"/>
    <property type="evidence" value="ECO:0007669"/>
    <property type="project" value="InterPro"/>
</dbReference>
<dbReference type="KEGG" id="tpro:Ga0080559_TMP281"/>
<evidence type="ECO:0000313" key="3">
    <source>
        <dbReference type="EMBL" id="APX25764.1"/>
    </source>
</evidence>
<accession>A0A1U7DC75</accession>
<keyword evidence="4" id="KW-1185">Reference proteome</keyword>